<gene>
    <name evidence="1" type="primary">WBGene00274650</name>
</gene>
<dbReference type="EnsemblMetazoa" id="PPA36281.1">
    <property type="protein sequence ID" value="PPA36281.1"/>
    <property type="gene ID" value="WBGene00274650"/>
</dbReference>
<protein>
    <submittedName>
        <fullName evidence="1">Uncharacterized protein</fullName>
    </submittedName>
</protein>
<evidence type="ECO:0000313" key="1">
    <source>
        <dbReference type="EnsemblMetazoa" id="PPA36281.1"/>
    </source>
</evidence>
<name>A0A2A6CYF3_PRIPA</name>
<sequence>MFRPLSTQSAPYISIERSMGNQLSGKNGHEAEMGRDYGLMGDSFRDTDLLLGSTRIVFSYTRLVSAQSEKWIDTREEKGRHQSNLIVASICCQRFAN</sequence>
<dbReference type="Proteomes" id="UP000005239">
    <property type="component" value="Unassembled WGS sequence"/>
</dbReference>
<organism evidence="1 2">
    <name type="scientific">Pristionchus pacificus</name>
    <name type="common">Parasitic nematode worm</name>
    <dbReference type="NCBI Taxonomy" id="54126"/>
    <lineage>
        <taxon>Eukaryota</taxon>
        <taxon>Metazoa</taxon>
        <taxon>Ecdysozoa</taxon>
        <taxon>Nematoda</taxon>
        <taxon>Chromadorea</taxon>
        <taxon>Rhabditida</taxon>
        <taxon>Rhabditina</taxon>
        <taxon>Diplogasteromorpha</taxon>
        <taxon>Diplogasteroidea</taxon>
        <taxon>Neodiplogasteridae</taxon>
        <taxon>Pristionchus</taxon>
    </lineage>
</organism>
<reference evidence="1" key="2">
    <citation type="submission" date="2022-06" db="UniProtKB">
        <authorList>
            <consortium name="EnsemblMetazoa"/>
        </authorList>
    </citation>
    <scope>IDENTIFICATION</scope>
    <source>
        <strain evidence="1">PS312</strain>
    </source>
</reference>
<accession>A0A2A6CYF3</accession>
<reference evidence="2" key="1">
    <citation type="journal article" date="2008" name="Nat. Genet.">
        <title>The Pristionchus pacificus genome provides a unique perspective on nematode lifestyle and parasitism.</title>
        <authorList>
            <person name="Dieterich C."/>
            <person name="Clifton S.W."/>
            <person name="Schuster L.N."/>
            <person name="Chinwalla A."/>
            <person name="Delehaunty K."/>
            <person name="Dinkelacker I."/>
            <person name="Fulton L."/>
            <person name="Fulton R."/>
            <person name="Godfrey J."/>
            <person name="Minx P."/>
            <person name="Mitreva M."/>
            <person name="Roeseler W."/>
            <person name="Tian H."/>
            <person name="Witte H."/>
            <person name="Yang S.P."/>
            <person name="Wilson R.K."/>
            <person name="Sommer R.J."/>
        </authorList>
    </citation>
    <scope>NUCLEOTIDE SEQUENCE [LARGE SCALE GENOMIC DNA]</scope>
    <source>
        <strain evidence="2">PS312</strain>
    </source>
</reference>
<accession>A0A8R1YRI2</accession>
<dbReference type="AlphaFoldDB" id="A0A2A6CYF3"/>
<keyword evidence="2" id="KW-1185">Reference proteome</keyword>
<proteinExistence type="predicted"/>
<evidence type="ECO:0000313" key="2">
    <source>
        <dbReference type="Proteomes" id="UP000005239"/>
    </source>
</evidence>